<protein>
    <recommendedName>
        <fullName evidence="5">Dolichol-phosphate mannosyltransferase subunit 3</fullName>
    </recommendedName>
</protein>
<feature type="transmembrane region" description="Helical" evidence="2">
    <location>
        <begin position="54"/>
        <end position="78"/>
    </location>
</feature>
<evidence type="ECO:0000256" key="2">
    <source>
        <dbReference type="SAM" id="Phobius"/>
    </source>
</evidence>
<sequence>MASRSGRERRASRQDGGELHGEPQPDAGARREEGEQPDARLCLERALLPPGMTFVRAGASVIFFFMLYGFVFSAWYVAVGGDVCATERGAADRASREVDRLHAELQALRERGA</sequence>
<gene>
    <name evidence="3" type="ORF">PCOR1329_LOCUS77047</name>
</gene>
<dbReference type="Proteomes" id="UP001189429">
    <property type="component" value="Unassembled WGS sequence"/>
</dbReference>
<keyword evidence="2" id="KW-0812">Transmembrane</keyword>
<comment type="caution">
    <text evidence="3">The sequence shown here is derived from an EMBL/GenBank/DDBJ whole genome shotgun (WGS) entry which is preliminary data.</text>
</comment>
<feature type="non-terminal residue" evidence="3">
    <location>
        <position position="113"/>
    </location>
</feature>
<evidence type="ECO:0000313" key="3">
    <source>
        <dbReference type="EMBL" id="CAK0899570.1"/>
    </source>
</evidence>
<reference evidence="3" key="1">
    <citation type="submission" date="2023-10" db="EMBL/GenBank/DDBJ databases">
        <authorList>
            <person name="Chen Y."/>
            <person name="Shah S."/>
            <person name="Dougan E. K."/>
            <person name="Thang M."/>
            <person name="Chan C."/>
        </authorList>
    </citation>
    <scope>NUCLEOTIDE SEQUENCE [LARGE SCALE GENOMIC DNA]</scope>
</reference>
<accession>A0ABN9XIJ5</accession>
<evidence type="ECO:0008006" key="5">
    <source>
        <dbReference type="Google" id="ProtNLM"/>
    </source>
</evidence>
<name>A0ABN9XIJ5_9DINO</name>
<keyword evidence="4" id="KW-1185">Reference proteome</keyword>
<dbReference type="EMBL" id="CAUYUJ010020626">
    <property type="protein sequence ID" value="CAK0899570.1"/>
    <property type="molecule type" value="Genomic_DNA"/>
</dbReference>
<feature type="region of interest" description="Disordered" evidence="1">
    <location>
        <begin position="1"/>
        <end position="37"/>
    </location>
</feature>
<proteinExistence type="predicted"/>
<keyword evidence="2" id="KW-1133">Transmembrane helix</keyword>
<evidence type="ECO:0000313" key="4">
    <source>
        <dbReference type="Proteomes" id="UP001189429"/>
    </source>
</evidence>
<evidence type="ECO:0000256" key="1">
    <source>
        <dbReference type="SAM" id="MobiDB-lite"/>
    </source>
</evidence>
<keyword evidence="2" id="KW-0472">Membrane</keyword>
<organism evidence="3 4">
    <name type="scientific">Prorocentrum cordatum</name>
    <dbReference type="NCBI Taxonomy" id="2364126"/>
    <lineage>
        <taxon>Eukaryota</taxon>
        <taxon>Sar</taxon>
        <taxon>Alveolata</taxon>
        <taxon>Dinophyceae</taxon>
        <taxon>Prorocentrales</taxon>
        <taxon>Prorocentraceae</taxon>
        <taxon>Prorocentrum</taxon>
    </lineage>
</organism>